<reference evidence="4" key="1">
    <citation type="submission" date="2019-08" db="EMBL/GenBank/DDBJ databases">
        <authorList>
            <person name="Kucharzyk K."/>
            <person name="Murdoch R.W."/>
            <person name="Higgins S."/>
            <person name="Loffler F."/>
        </authorList>
    </citation>
    <scope>NUCLEOTIDE SEQUENCE</scope>
</reference>
<dbReference type="GO" id="GO:0015159">
    <property type="term" value="F:polysaccharide transmembrane transporter activity"/>
    <property type="evidence" value="ECO:0007669"/>
    <property type="project" value="InterPro"/>
</dbReference>
<dbReference type="PANTHER" id="PTHR33619">
    <property type="entry name" value="POLYSACCHARIDE EXPORT PROTEIN GFCE-RELATED"/>
    <property type="match status" value="1"/>
</dbReference>
<feature type="domain" description="Polysaccharide export protein N-terminal" evidence="3">
    <location>
        <begin position="4"/>
        <end position="51"/>
    </location>
</feature>
<dbReference type="AlphaFoldDB" id="A0A645I5Z3"/>
<proteinExistence type="predicted"/>
<name>A0A645I5Z3_9ZZZZ</name>
<sequence length="169" mass="19243">MISYRVYPDGTIDLPFVKGIHVEGLTLNEASKTIELRFKELIPDAAVKLSLANKTFTVIGEAGTGVYYITRDKFNIYQALSMSGELNHAGDYKRVRILREKGNGTQVLEFDIRPRSLIGSEYYYIYPNDIIYVQRASSSFYKIENSWSSFMGIMSSLSLLFTVLYYGNL</sequence>
<protein>
    <recommendedName>
        <fullName evidence="3">Polysaccharide export protein N-terminal domain-containing protein</fullName>
    </recommendedName>
</protein>
<feature type="transmembrane region" description="Helical" evidence="2">
    <location>
        <begin position="147"/>
        <end position="167"/>
    </location>
</feature>
<gene>
    <name evidence="4" type="ORF">SDC9_190441</name>
</gene>
<keyword evidence="2" id="KW-1133">Transmembrane helix</keyword>
<dbReference type="PANTHER" id="PTHR33619:SF3">
    <property type="entry name" value="POLYSACCHARIDE EXPORT PROTEIN GFCE-RELATED"/>
    <property type="match status" value="1"/>
</dbReference>
<evidence type="ECO:0000256" key="2">
    <source>
        <dbReference type="SAM" id="Phobius"/>
    </source>
</evidence>
<dbReference type="Gene3D" id="3.10.560.10">
    <property type="entry name" value="Outer membrane lipoprotein wza domain like"/>
    <property type="match status" value="1"/>
</dbReference>
<accession>A0A645I5Z3</accession>
<keyword evidence="2" id="KW-0472">Membrane</keyword>
<organism evidence="4">
    <name type="scientific">bioreactor metagenome</name>
    <dbReference type="NCBI Taxonomy" id="1076179"/>
    <lineage>
        <taxon>unclassified sequences</taxon>
        <taxon>metagenomes</taxon>
        <taxon>ecological metagenomes</taxon>
    </lineage>
</organism>
<dbReference type="EMBL" id="VSSQ01100910">
    <property type="protein sequence ID" value="MPN42883.1"/>
    <property type="molecule type" value="Genomic_DNA"/>
</dbReference>
<evidence type="ECO:0000259" key="3">
    <source>
        <dbReference type="Pfam" id="PF02563"/>
    </source>
</evidence>
<dbReference type="InterPro" id="IPR049712">
    <property type="entry name" value="Poly_export"/>
</dbReference>
<dbReference type="Gene3D" id="3.30.1950.10">
    <property type="entry name" value="wza like domain"/>
    <property type="match status" value="1"/>
</dbReference>
<keyword evidence="2" id="KW-0812">Transmembrane</keyword>
<dbReference type="InterPro" id="IPR003715">
    <property type="entry name" value="Poly_export_N"/>
</dbReference>
<keyword evidence="1" id="KW-0732">Signal</keyword>
<evidence type="ECO:0000313" key="4">
    <source>
        <dbReference type="EMBL" id="MPN42883.1"/>
    </source>
</evidence>
<evidence type="ECO:0000256" key="1">
    <source>
        <dbReference type="ARBA" id="ARBA00022729"/>
    </source>
</evidence>
<dbReference type="Pfam" id="PF02563">
    <property type="entry name" value="Poly_export"/>
    <property type="match status" value="1"/>
</dbReference>
<comment type="caution">
    <text evidence="4">The sequence shown here is derived from an EMBL/GenBank/DDBJ whole genome shotgun (WGS) entry which is preliminary data.</text>
</comment>